<accession>A0ABS6JIK1</accession>
<gene>
    <name evidence="2" type="ORF">KS419_17410</name>
</gene>
<comment type="caution">
    <text evidence="2">The sequence shown here is derived from an EMBL/GenBank/DDBJ whole genome shotgun (WGS) entry which is preliminary data.</text>
</comment>
<protein>
    <recommendedName>
        <fullName evidence="1">Bacterial repeat domain-containing protein</fullName>
    </recommendedName>
</protein>
<dbReference type="Pfam" id="PF18998">
    <property type="entry name" value="Flg_new_2"/>
    <property type="match status" value="1"/>
</dbReference>
<evidence type="ECO:0000313" key="2">
    <source>
        <dbReference type="EMBL" id="MBU9713509.1"/>
    </source>
</evidence>
<dbReference type="Proteomes" id="UP000784880">
    <property type="component" value="Unassembled WGS sequence"/>
</dbReference>
<dbReference type="RefSeq" id="WP_217067664.1">
    <property type="nucleotide sequence ID" value="NZ_JAHQCS010000142.1"/>
</dbReference>
<feature type="domain" description="Bacterial repeat" evidence="1">
    <location>
        <begin position="13"/>
        <end position="58"/>
    </location>
</feature>
<reference evidence="2 3" key="1">
    <citation type="submission" date="2021-06" db="EMBL/GenBank/DDBJ databases">
        <title>Bacillus sp. RD4P76, an endophyte from a halophyte.</title>
        <authorList>
            <person name="Sun J.-Q."/>
        </authorList>
    </citation>
    <scope>NUCLEOTIDE SEQUENCE [LARGE SCALE GENOMIC DNA]</scope>
    <source>
        <strain evidence="2 3">CGMCC 1.15917</strain>
    </source>
</reference>
<sequence>MITLGIENPNDWSGIYFNGVPITITAEPNEGYSFIGWGDNIFDSSTTIEINLTEDTTLEPIFIKDDN</sequence>
<evidence type="ECO:0000259" key="1">
    <source>
        <dbReference type="Pfam" id="PF18998"/>
    </source>
</evidence>
<organism evidence="2 3">
    <name type="scientific">Evansella tamaricis</name>
    <dbReference type="NCBI Taxonomy" id="2069301"/>
    <lineage>
        <taxon>Bacteria</taxon>
        <taxon>Bacillati</taxon>
        <taxon>Bacillota</taxon>
        <taxon>Bacilli</taxon>
        <taxon>Bacillales</taxon>
        <taxon>Bacillaceae</taxon>
        <taxon>Evansella</taxon>
    </lineage>
</organism>
<name>A0ABS6JIK1_9BACI</name>
<proteinExistence type="predicted"/>
<dbReference type="InterPro" id="IPR044060">
    <property type="entry name" value="Bacterial_rp_domain"/>
</dbReference>
<keyword evidence="3" id="KW-1185">Reference proteome</keyword>
<evidence type="ECO:0000313" key="3">
    <source>
        <dbReference type="Proteomes" id="UP000784880"/>
    </source>
</evidence>
<dbReference type="EMBL" id="JAHQCS010000142">
    <property type="protein sequence ID" value="MBU9713509.1"/>
    <property type="molecule type" value="Genomic_DNA"/>
</dbReference>